<evidence type="ECO:0000313" key="5">
    <source>
        <dbReference type="Proteomes" id="UP001221413"/>
    </source>
</evidence>
<reference evidence="4" key="1">
    <citation type="submission" date="2023-01" db="EMBL/GenBank/DDBJ databases">
        <title>The chitinases involved in constricting ring structure development in the nematode-trapping fungus Drechslerella dactyloides.</title>
        <authorList>
            <person name="Wang R."/>
            <person name="Zhang L."/>
            <person name="Tang P."/>
            <person name="Li S."/>
            <person name="Liang L."/>
        </authorList>
    </citation>
    <scope>NUCLEOTIDE SEQUENCE</scope>
    <source>
        <strain evidence="4">YMF1.00031</strain>
    </source>
</reference>
<dbReference type="Proteomes" id="UP001221413">
    <property type="component" value="Unassembled WGS sequence"/>
</dbReference>
<feature type="compositionally biased region" description="Basic and acidic residues" evidence="2">
    <location>
        <begin position="1"/>
        <end position="26"/>
    </location>
</feature>
<dbReference type="GO" id="GO:0005737">
    <property type="term" value="C:cytoplasm"/>
    <property type="evidence" value="ECO:0007669"/>
    <property type="project" value="UniProtKB-ARBA"/>
</dbReference>
<sequence>MSCHHEHSHGGAGGHDHEHGHSHDDDVTPAIQDTLYSVIDFDGVVTMNETDSDSGMRVLKKTWDERLSTEPELVSDADQELLMHIPYVISLLYSCVSVYNLHHIQRPGRTV</sequence>
<evidence type="ECO:0000259" key="3">
    <source>
        <dbReference type="PROSITE" id="PS51532"/>
    </source>
</evidence>
<dbReference type="InterPro" id="IPR037047">
    <property type="entry name" value="PITH_dom_sf"/>
</dbReference>
<dbReference type="GO" id="GO:0005634">
    <property type="term" value="C:nucleus"/>
    <property type="evidence" value="ECO:0007669"/>
    <property type="project" value="TreeGrafter"/>
</dbReference>
<dbReference type="Pfam" id="PF06201">
    <property type="entry name" value="PITH"/>
    <property type="match status" value="1"/>
</dbReference>
<dbReference type="SUPFAM" id="SSF49785">
    <property type="entry name" value="Galactose-binding domain-like"/>
    <property type="match status" value="1"/>
</dbReference>
<name>A0AAD6IZF8_DREDA</name>
<dbReference type="InterPro" id="IPR010400">
    <property type="entry name" value="PITH_dom"/>
</dbReference>
<feature type="region of interest" description="Disordered" evidence="2">
    <location>
        <begin position="1"/>
        <end position="28"/>
    </location>
</feature>
<dbReference type="PANTHER" id="PTHR12175:SF1">
    <property type="entry name" value="PITH DOMAIN-CONTAINING PROTEIN 1"/>
    <property type="match status" value="1"/>
</dbReference>
<comment type="caution">
    <text evidence="4">The sequence shown here is derived from an EMBL/GenBank/DDBJ whole genome shotgun (WGS) entry which is preliminary data.</text>
</comment>
<evidence type="ECO:0000256" key="2">
    <source>
        <dbReference type="SAM" id="MobiDB-lite"/>
    </source>
</evidence>
<dbReference type="InterPro" id="IPR045099">
    <property type="entry name" value="PITH1-like"/>
</dbReference>
<organism evidence="4 5">
    <name type="scientific">Drechslerella dactyloides</name>
    <name type="common">Nematode-trapping fungus</name>
    <name type="synonym">Arthrobotrys dactyloides</name>
    <dbReference type="NCBI Taxonomy" id="74499"/>
    <lineage>
        <taxon>Eukaryota</taxon>
        <taxon>Fungi</taxon>
        <taxon>Dikarya</taxon>
        <taxon>Ascomycota</taxon>
        <taxon>Pezizomycotina</taxon>
        <taxon>Orbiliomycetes</taxon>
        <taxon>Orbiliales</taxon>
        <taxon>Orbiliaceae</taxon>
        <taxon>Drechslerella</taxon>
    </lineage>
</organism>
<dbReference type="EMBL" id="JAQGDS010000005">
    <property type="protein sequence ID" value="KAJ6260370.1"/>
    <property type="molecule type" value="Genomic_DNA"/>
</dbReference>
<accession>A0AAD6IZF8</accession>
<dbReference type="PANTHER" id="PTHR12175">
    <property type="entry name" value="AD039 HT014 THIOREDOXIN FAMILY TRP26"/>
    <property type="match status" value="1"/>
</dbReference>
<evidence type="ECO:0000313" key="4">
    <source>
        <dbReference type="EMBL" id="KAJ6260370.1"/>
    </source>
</evidence>
<feature type="domain" description="PITH" evidence="3">
    <location>
        <begin position="24"/>
        <end position="111"/>
    </location>
</feature>
<dbReference type="PROSITE" id="PS51532">
    <property type="entry name" value="PITH"/>
    <property type="match status" value="1"/>
</dbReference>
<dbReference type="InterPro" id="IPR008979">
    <property type="entry name" value="Galactose-bd-like_sf"/>
</dbReference>
<protein>
    <recommendedName>
        <fullName evidence="3">PITH domain-containing protein</fullName>
    </recommendedName>
</protein>
<dbReference type="AlphaFoldDB" id="A0AAD6IZF8"/>
<comment type="similarity">
    <text evidence="1">Belongs to the PITHD1 family.</text>
</comment>
<dbReference type="Gene3D" id="2.60.120.470">
    <property type="entry name" value="PITH domain"/>
    <property type="match status" value="1"/>
</dbReference>
<gene>
    <name evidence="4" type="ORF">Dda_4596</name>
</gene>
<proteinExistence type="inferred from homology"/>
<evidence type="ECO:0000256" key="1">
    <source>
        <dbReference type="ARBA" id="ARBA00025788"/>
    </source>
</evidence>
<keyword evidence="5" id="KW-1185">Reference proteome</keyword>